<evidence type="ECO:0000313" key="1">
    <source>
        <dbReference type="EMBL" id="NHZ67298.1"/>
    </source>
</evidence>
<dbReference type="Gene3D" id="3.30.300.30">
    <property type="match status" value="1"/>
</dbReference>
<accession>A0ABX0MX81</accession>
<proteinExistence type="predicted"/>
<dbReference type="PANTHER" id="PTHR45527">
    <property type="entry name" value="NONRIBOSOMAL PEPTIDE SYNTHETASE"/>
    <property type="match status" value="1"/>
</dbReference>
<feature type="non-terminal residue" evidence="1">
    <location>
        <position position="96"/>
    </location>
</feature>
<comment type="caution">
    <text evidence="1">The sequence shown here is derived from an EMBL/GenBank/DDBJ whole genome shotgun (WGS) entry which is preliminary data.</text>
</comment>
<organism evidence="1 2">
    <name type="scientific">Massilia genomosp. 1</name>
    <dbReference type="NCBI Taxonomy" id="2609280"/>
    <lineage>
        <taxon>Bacteria</taxon>
        <taxon>Pseudomonadati</taxon>
        <taxon>Pseudomonadota</taxon>
        <taxon>Betaproteobacteria</taxon>
        <taxon>Burkholderiales</taxon>
        <taxon>Oxalobacteraceae</taxon>
        <taxon>Telluria group</taxon>
        <taxon>Massilia</taxon>
    </lineage>
</organism>
<evidence type="ECO:0000313" key="2">
    <source>
        <dbReference type="Proteomes" id="UP000610594"/>
    </source>
</evidence>
<name>A0ABX0MX81_9BURK</name>
<sequence length="96" mass="10464">LLDADMNPVPVGAAGELCIGGELLARGYHGRPDLSGERFVPDPFGAPGARMYRTGDLARWKPDGVIDYLGRIDHQVKIRGFRIELPEIEACLLGHP</sequence>
<keyword evidence="2" id="KW-1185">Reference proteome</keyword>
<dbReference type="EMBL" id="WHJF01000531">
    <property type="protein sequence ID" value="NHZ67298.1"/>
    <property type="molecule type" value="Genomic_DNA"/>
</dbReference>
<dbReference type="Proteomes" id="UP000610594">
    <property type="component" value="Unassembled WGS sequence"/>
</dbReference>
<dbReference type="InterPro" id="IPR045851">
    <property type="entry name" value="AMP-bd_C_sf"/>
</dbReference>
<reference evidence="1 2" key="1">
    <citation type="submission" date="2019-10" db="EMBL/GenBank/DDBJ databases">
        <title>Taxonomy of Antarctic Massilia spp.: description of Massilia rubra sp. nov., Massilia aquatica sp. nov., Massilia mucilaginosa sp. nov., Massilia frigida sp. nov. isolated from streams, lakes and regoliths.</title>
        <authorList>
            <person name="Holochova P."/>
            <person name="Sedlacek I."/>
            <person name="Kralova S."/>
            <person name="Maslanova I."/>
            <person name="Busse H.-J."/>
            <person name="Stankova E."/>
            <person name="Vrbovska V."/>
            <person name="Kovarovic V."/>
            <person name="Bartak M."/>
            <person name="Svec P."/>
            <person name="Pantucek R."/>
        </authorList>
    </citation>
    <scope>NUCLEOTIDE SEQUENCE [LARGE SCALE GENOMIC DNA]</scope>
    <source>
        <strain evidence="1 2">CCM 8694</strain>
    </source>
</reference>
<feature type="non-terminal residue" evidence="1">
    <location>
        <position position="1"/>
    </location>
</feature>
<dbReference type="PANTHER" id="PTHR45527:SF1">
    <property type="entry name" value="FATTY ACID SYNTHASE"/>
    <property type="match status" value="1"/>
</dbReference>
<dbReference type="SUPFAM" id="SSF56801">
    <property type="entry name" value="Acetyl-CoA synthetase-like"/>
    <property type="match status" value="1"/>
</dbReference>
<dbReference type="Gene3D" id="2.30.38.10">
    <property type="entry name" value="Luciferase, Domain 3"/>
    <property type="match status" value="1"/>
</dbReference>
<gene>
    <name evidence="1" type="ORF">F1735_34560</name>
</gene>
<protein>
    <submittedName>
        <fullName evidence="1">AMP-binding protein</fullName>
    </submittedName>
</protein>
<dbReference type="RefSeq" id="WP_167241611.1">
    <property type="nucleotide sequence ID" value="NZ_WHJF01000531.1"/>
</dbReference>